<proteinExistence type="inferred from homology"/>
<dbReference type="RefSeq" id="WP_141609180.1">
    <property type="nucleotide sequence ID" value="NZ_VIGC02000006.1"/>
</dbReference>
<dbReference type="FunCoup" id="A0A540VJ57">
    <property type="interactions" value="136"/>
</dbReference>
<dbReference type="InterPro" id="IPR013658">
    <property type="entry name" value="SGL"/>
</dbReference>
<feature type="binding site" evidence="3">
    <location>
        <position position="193"/>
    </location>
    <ligand>
        <name>a divalent metal cation</name>
        <dbReference type="ChEBI" id="CHEBI:60240"/>
    </ligand>
</feature>
<accession>A0A540VJ57</accession>
<dbReference type="Pfam" id="PF08450">
    <property type="entry name" value="SGL"/>
    <property type="match status" value="1"/>
</dbReference>
<evidence type="ECO:0000313" key="5">
    <source>
        <dbReference type="EMBL" id="TQE96808.1"/>
    </source>
</evidence>
<dbReference type="EMBL" id="VIGC01000006">
    <property type="protein sequence ID" value="TQE96808.1"/>
    <property type="molecule type" value="Genomic_DNA"/>
</dbReference>
<dbReference type="Gene3D" id="2.120.10.30">
    <property type="entry name" value="TolB, C-terminal domain"/>
    <property type="match status" value="1"/>
</dbReference>
<feature type="binding site" evidence="3">
    <location>
        <position position="143"/>
    </location>
    <ligand>
        <name>a divalent metal cation</name>
        <dbReference type="ChEBI" id="CHEBI:60240"/>
    </ligand>
</feature>
<feature type="active site" description="Proton donor/acceptor" evidence="2">
    <location>
        <position position="193"/>
    </location>
</feature>
<dbReference type="GO" id="GO:0004341">
    <property type="term" value="F:gluconolactonase activity"/>
    <property type="evidence" value="ECO:0007669"/>
    <property type="project" value="TreeGrafter"/>
</dbReference>
<dbReference type="InParanoid" id="A0A540VJ57"/>
<dbReference type="OrthoDB" id="2633250at2"/>
<dbReference type="GO" id="GO:0019853">
    <property type="term" value="P:L-ascorbic acid biosynthetic process"/>
    <property type="evidence" value="ECO:0007669"/>
    <property type="project" value="TreeGrafter"/>
</dbReference>
<keyword evidence="3" id="KW-0862">Zinc</keyword>
<evidence type="ECO:0000256" key="2">
    <source>
        <dbReference type="PIRSR" id="PIRSR605511-1"/>
    </source>
</evidence>
<evidence type="ECO:0000313" key="6">
    <source>
        <dbReference type="Proteomes" id="UP000317371"/>
    </source>
</evidence>
<feature type="binding site" evidence="3">
    <location>
        <position position="99"/>
    </location>
    <ligand>
        <name>substrate</name>
    </ligand>
</feature>
<feature type="binding site" evidence="3">
    <location>
        <position position="15"/>
    </location>
    <ligand>
        <name>a divalent metal cation</name>
        <dbReference type="ChEBI" id="CHEBI:60240"/>
    </ligand>
</feature>
<dbReference type="PANTHER" id="PTHR10907:SF47">
    <property type="entry name" value="REGUCALCIN"/>
    <property type="match status" value="1"/>
</dbReference>
<dbReference type="Proteomes" id="UP000317371">
    <property type="component" value="Unassembled WGS sequence"/>
</dbReference>
<protein>
    <submittedName>
        <fullName evidence="5">SMP-30/gluconolactonase/LRE family protein</fullName>
    </submittedName>
</protein>
<feature type="binding site" evidence="3">
    <location>
        <position position="97"/>
    </location>
    <ligand>
        <name>substrate</name>
    </ligand>
</feature>
<keyword evidence="3" id="KW-0479">Metal-binding</keyword>
<comment type="caution">
    <text evidence="5">The sequence shown here is derived from an EMBL/GenBank/DDBJ whole genome shotgun (WGS) entry which is preliminary data.</text>
</comment>
<comment type="similarity">
    <text evidence="1">Belongs to the SMP-30/CGR1 family.</text>
</comment>
<reference evidence="5 6" key="1">
    <citation type="submission" date="2019-06" db="EMBL/GenBank/DDBJ databases">
        <title>Genome sequence of Litorilinea aerophila BAA-2444.</title>
        <authorList>
            <person name="Maclea K.S."/>
            <person name="Maurais E.G."/>
            <person name="Iannazzi L.C."/>
        </authorList>
    </citation>
    <scope>NUCLEOTIDE SEQUENCE [LARGE SCALE GENOMIC DNA]</scope>
    <source>
        <strain evidence="5 6">ATCC BAA-2444</strain>
    </source>
</reference>
<feature type="domain" description="SMP-30/Gluconolactonase/LRE-like region" evidence="4">
    <location>
        <begin position="14"/>
        <end position="251"/>
    </location>
</feature>
<keyword evidence="6" id="KW-1185">Reference proteome</keyword>
<dbReference type="GO" id="GO:0005509">
    <property type="term" value="F:calcium ion binding"/>
    <property type="evidence" value="ECO:0007669"/>
    <property type="project" value="TreeGrafter"/>
</dbReference>
<dbReference type="InterPro" id="IPR011042">
    <property type="entry name" value="6-blade_b-propeller_TolB-like"/>
</dbReference>
<dbReference type="PANTHER" id="PTHR10907">
    <property type="entry name" value="REGUCALCIN"/>
    <property type="match status" value="1"/>
</dbReference>
<evidence type="ECO:0000259" key="4">
    <source>
        <dbReference type="Pfam" id="PF08450"/>
    </source>
</evidence>
<organism evidence="5 6">
    <name type="scientific">Litorilinea aerophila</name>
    <dbReference type="NCBI Taxonomy" id="1204385"/>
    <lineage>
        <taxon>Bacteria</taxon>
        <taxon>Bacillati</taxon>
        <taxon>Chloroflexota</taxon>
        <taxon>Caldilineae</taxon>
        <taxon>Caldilineales</taxon>
        <taxon>Caldilineaceae</taxon>
        <taxon>Litorilinea</taxon>
    </lineage>
</organism>
<dbReference type="InterPro" id="IPR005511">
    <property type="entry name" value="SMP-30"/>
</dbReference>
<evidence type="ECO:0000256" key="3">
    <source>
        <dbReference type="PIRSR" id="PIRSR605511-2"/>
    </source>
</evidence>
<sequence>MEPELIADYQCVTGEGPLWHPQEGRLYWVDIPTGRMFRYDPATGHHEQFYQGDVVGGFTIQDDGALLLFMARGAVKIWRDGQLETVIEEIPEERESRFNDVFADPEGRVFCGTMPTRERGGHLYRLDTDGSLHKLLDGIQVSNGMGLTLDRRQLYYTESGAKKIYLFDYDQATGELSNRRIFKDLSGEEGVPDGMTVDAEGCVWSARWDGSCLVRYSPEGEELQRIFFPAKKVSSVIFGGPDCTDVYVTTAGGNDKATNGPGAGALFRLRLGIRGLPEFPSRVHPPR</sequence>
<gene>
    <name evidence="5" type="ORF">FKZ61_05995</name>
</gene>
<name>A0A540VJ57_9CHLR</name>
<evidence type="ECO:0000256" key="1">
    <source>
        <dbReference type="ARBA" id="ARBA00008853"/>
    </source>
</evidence>
<comment type="cofactor">
    <cofactor evidence="3">
        <name>Zn(2+)</name>
        <dbReference type="ChEBI" id="CHEBI:29105"/>
    </cofactor>
    <text evidence="3">Binds 1 divalent metal cation per subunit.</text>
</comment>
<dbReference type="PRINTS" id="PR01790">
    <property type="entry name" value="SMP30FAMILY"/>
</dbReference>
<dbReference type="AlphaFoldDB" id="A0A540VJ57"/>
<dbReference type="SUPFAM" id="SSF63829">
    <property type="entry name" value="Calcium-dependent phosphotriesterase"/>
    <property type="match status" value="1"/>
</dbReference>